<dbReference type="InterPro" id="IPR009057">
    <property type="entry name" value="Homeodomain-like_sf"/>
</dbReference>
<evidence type="ECO:0000256" key="12">
    <source>
        <dbReference type="SAM" id="MobiDB-lite"/>
    </source>
</evidence>
<dbReference type="GO" id="GO:0045944">
    <property type="term" value="P:positive regulation of transcription by RNA polymerase II"/>
    <property type="evidence" value="ECO:0007669"/>
    <property type="project" value="UniProtKB-ARBA"/>
</dbReference>
<keyword evidence="5" id="KW-0378">Hydrolase</keyword>
<dbReference type="OrthoDB" id="5857104at2759"/>
<dbReference type="Gene3D" id="3.40.50.10810">
    <property type="entry name" value="Tandem AAA-ATPase domain"/>
    <property type="match status" value="1"/>
</dbReference>
<dbReference type="SMART" id="SM00490">
    <property type="entry name" value="HELICc"/>
    <property type="match status" value="1"/>
</dbReference>
<protein>
    <submittedName>
        <fullName evidence="16">DEKNAAC103044</fullName>
    </submittedName>
</protein>
<dbReference type="Gene3D" id="1.20.5.1190">
    <property type="entry name" value="iswi atpase"/>
    <property type="match status" value="1"/>
</dbReference>
<dbReference type="GO" id="GO:0005634">
    <property type="term" value="C:nucleus"/>
    <property type="evidence" value="ECO:0007669"/>
    <property type="project" value="UniProtKB-SubCell"/>
</dbReference>
<dbReference type="InterPro" id="IPR001650">
    <property type="entry name" value="Helicase_C-like"/>
</dbReference>
<dbReference type="InterPro" id="IPR014001">
    <property type="entry name" value="Helicase_ATP-bd"/>
</dbReference>
<dbReference type="GO" id="GO:0016887">
    <property type="term" value="F:ATP hydrolysis activity"/>
    <property type="evidence" value="ECO:0007669"/>
    <property type="project" value="TreeGrafter"/>
</dbReference>
<dbReference type="GO" id="GO:0140658">
    <property type="term" value="F:ATP-dependent chromatin remodeler activity"/>
    <property type="evidence" value="ECO:0007669"/>
    <property type="project" value="TreeGrafter"/>
</dbReference>
<keyword evidence="10" id="KW-0804">Transcription</keyword>
<dbReference type="CDD" id="cd17997">
    <property type="entry name" value="DEXHc_SMARCA1_SMARCA5"/>
    <property type="match status" value="1"/>
</dbReference>
<evidence type="ECO:0000256" key="9">
    <source>
        <dbReference type="ARBA" id="ARBA00023015"/>
    </source>
</evidence>
<gene>
    <name evidence="16" type="ORF">BRENAR_LOCUS2779</name>
</gene>
<dbReference type="SMART" id="SM00487">
    <property type="entry name" value="DEXDc"/>
    <property type="match status" value="1"/>
</dbReference>
<evidence type="ECO:0000313" key="17">
    <source>
        <dbReference type="Proteomes" id="UP000290900"/>
    </source>
</evidence>
<dbReference type="GO" id="GO:0003677">
    <property type="term" value="F:DNA binding"/>
    <property type="evidence" value="ECO:0007669"/>
    <property type="project" value="InterPro"/>
</dbReference>
<dbReference type="InterPro" id="IPR015195">
    <property type="entry name" value="SLIDE"/>
</dbReference>
<dbReference type="InterPro" id="IPR038718">
    <property type="entry name" value="SNF2-like_sf"/>
</dbReference>
<evidence type="ECO:0000256" key="1">
    <source>
        <dbReference type="ARBA" id="ARBA00004123"/>
    </source>
</evidence>
<reference evidence="16 17" key="1">
    <citation type="submission" date="2018-12" db="EMBL/GenBank/DDBJ databases">
        <authorList>
            <person name="Tiukova I."/>
            <person name="Dainat J."/>
        </authorList>
    </citation>
    <scope>NUCLEOTIDE SEQUENCE [LARGE SCALE GENOMIC DNA]</scope>
</reference>
<dbReference type="Proteomes" id="UP000290900">
    <property type="component" value="Unassembled WGS sequence"/>
</dbReference>
<evidence type="ECO:0000259" key="15">
    <source>
        <dbReference type="PROSITE" id="PS51293"/>
    </source>
</evidence>
<evidence type="ECO:0000256" key="11">
    <source>
        <dbReference type="ARBA" id="ARBA00023242"/>
    </source>
</evidence>
<dbReference type="SUPFAM" id="SSF101224">
    <property type="entry name" value="HAND domain of the nucleosome remodeling ATPase ISWI"/>
    <property type="match status" value="1"/>
</dbReference>
<dbReference type="Pfam" id="PF09111">
    <property type="entry name" value="SLIDE"/>
    <property type="match status" value="1"/>
</dbReference>
<dbReference type="Gene3D" id="1.10.1040.30">
    <property type="entry name" value="ISWI, HAND domain"/>
    <property type="match status" value="1"/>
</dbReference>
<feature type="region of interest" description="Disordered" evidence="12">
    <location>
        <begin position="122"/>
        <end position="160"/>
    </location>
</feature>
<sequence length="1066" mass="124229">MTETAEEVLGRQQEQYKEAVTTAAENGTVATLVPEAEVVEPTTTTAYNPSIYHGSKHTFTAKERQKFYLVREGKKHFIAAETAERYKYLLEITDIFRKFLYSKSEKDPRFAEVLNILQSEKAAERRQAENRRQRKTEKEEDEELLKEQDESDEDEKSFEFTDSPAYVNGQMRSYQVQGLNWLISLDANHLSGILADEMGLGKTLQTISFLGYLRYIKGVPGPHLVIVPKSTLDNWKREFARWTPEVNTVILTGNQDERNEIIKERIMPCDFDVVISSYEIVIREKATLRKFDWQYIVVDEAHRLKNEDSLLSQIIRMFHSKNRLLLTGTPLQNNLHELWALLNFLLPDIFSDSETFDEWFNGGGNEEQQGEAADQDLVVRQLHKVLQPFLLRRIKADVERSLLPKKELNVYVGMSDMQKKWYQKILEKDIDAVNGANGKKESKTRLLNIAMQLRKCCNHPYLFDGAEPGPPYTTDEHLVYNAGKMLVLDRLLKRLRQQGSRVLIFSQMSRMLDILEDYSVFRGWGYCRIDGQTDHADRIKAIDEYNEPGSDKFLFLLTTRAGGLGINLTSADVVVLYDSDWNPQADLQAMDRAHRIGQKKQVKVFRLVTENAIEEKILERASQKLRLDQLVIQQGRQVMSQEHKGNSKDELLTMIQHGAATVLGTYGQNSEVKQELSDDEIDRILEESEKKTHTLKSKFATLGLDDLQNFTSGSESVYEWDGKNFRKKEPATVDSSGLGIGVFSWIGPSKRERKSNYSVDQYYRDVLNTRGAGNKVQPEHRDIRQPKHLNLYDHQFYPLQLGVLHDLEMNHYRKLVKQRAELAKGSKDTLKIRELDQQLDQAEIDRSRALTEEEESWKQDLLKEGFGDFARRDFFQFVGASARYGRNSIDEIASELPEKTVEEVREYAVAFWKNFREIDGYERHIGHIEQGEDRIRKIIIQKEMLRRKVSQYDYPLEDLTFRYPPHSARGKKTFNDDEDRFLIVQLYRIGLDNPDIYELIRQSIRNSSMFRFDYFFNSRTATELNRRCITLLTSLQKEFEYELPEWYERKREGSVIPEKRSKKSRR</sequence>
<dbReference type="FunCoup" id="A0A448YMD4">
    <property type="interactions" value="1095"/>
</dbReference>
<dbReference type="SMART" id="SM00717">
    <property type="entry name" value="SANT"/>
    <property type="match status" value="2"/>
</dbReference>
<keyword evidence="9" id="KW-0805">Transcription regulation</keyword>
<dbReference type="GO" id="GO:0031491">
    <property type="term" value="F:nucleosome binding"/>
    <property type="evidence" value="ECO:0007669"/>
    <property type="project" value="InterPro"/>
</dbReference>
<dbReference type="InterPro" id="IPR036306">
    <property type="entry name" value="ISWI_HAND-dom_sf"/>
</dbReference>
<name>A0A448YMD4_BRENA</name>
<feature type="compositionally biased region" description="Acidic residues" evidence="12">
    <location>
        <begin position="139"/>
        <end position="156"/>
    </location>
</feature>
<dbReference type="Gene3D" id="1.10.10.60">
    <property type="entry name" value="Homeodomain-like"/>
    <property type="match status" value="2"/>
</dbReference>
<dbReference type="CDD" id="cd18793">
    <property type="entry name" value="SF2_C_SNF"/>
    <property type="match status" value="1"/>
</dbReference>
<evidence type="ECO:0000256" key="4">
    <source>
        <dbReference type="ARBA" id="ARBA00022741"/>
    </source>
</evidence>
<evidence type="ECO:0000256" key="2">
    <source>
        <dbReference type="ARBA" id="ARBA00009687"/>
    </source>
</evidence>
<dbReference type="InParanoid" id="A0A448YMD4"/>
<dbReference type="PROSITE" id="PS51194">
    <property type="entry name" value="HELICASE_CTER"/>
    <property type="match status" value="1"/>
</dbReference>
<dbReference type="GO" id="GO:0005524">
    <property type="term" value="F:ATP binding"/>
    <property type="evidence" value="ECO:0007669"/>
    <property type="project" value="UniProtKB-KW"/>
</dbReference>
<dbReference type="InterPro" id="IPR015194">
    <property type="entry name" value="ISWI_HAND-dom"/>
</dbReference>
<keyword evidence="4" id="KW-0547">Nucleotide-binding</keyword>
<dbReference type="PROSITE" id="PS51192">
    <property type="entry name" value="HELICASE_ATP_BIND_1"/>
    <property type="match status" value="1"/>
</dbReference>
<dbReference type="PROSITE" id="PS51293">
    <property type="entry name" value="SANT"/>
    <property type="match status" value="1"/>
</dbReference>
<dbReference type="Gene3D" id="3.40.50.300">
    <property type="entry name" value="P-loop containing nucleotide triphosphate hydrolases"/>
    <property type="match status" value="1"/>
</dbReference>
<feature type="domain" description="Helicase ATP-binding" evidence="13">
    <location>
        <begin position="183"/>
        <end position="348"/>
    </location>
</feature>
<accession>A0A448YMD4</accession>
<keyword evidence="17" id="KW-1185">Reference proteome</keyword>
<dbReference type="FunFam" id="3.40.50.300:FF:000082">
    <property type="entry name" value="ISWI chromatin remodeling complex ATPase ISW1"/>
    <property type="match status" value="1"/>
</dbReference>
<dbReference type="GO" id="GO:0000785">
    <property type="term" value="C:chromatin"/>
    <property type="evidence" value="ECO:0007669"/>
    <property type="project" value="UniProtKB-ARBA"/>
</dbReference>
<feature type="domain" description="SANT" evidence="15">
    <location>
        <begin position="864"/>
        <end position="916"/>
    </location>
</feature>
<evidence type="ECO:0000256" key="8">
    <source>
        <dbReference type="ARBA" id="ARBA00022853"/>
    </source>
</evidence>
<dbReference type="InterPro" id="IPR027417">
    <property type="entry name" value="P-loop_NTPase"/>
</dbReference>
<evidence type="ECO:0000259" key="14">
    <source>
        <dbReference type="PROSITE" id="PS51194"/>
    </source>
</evidence>
<evidence type="ECO:0000256" key="6">
    <source>
        <dbReference type="ARBA" id="ARBA00022806"/>
    </source>
</evidence>
<comment type="similarity">
    <text evidence="2">Belongs to the SNF2/RAD54 helicase family. ISWI subfamily.</text>
</comment>
<dbReference type="GO" id="GO:0004386">
    <property type="term" value="F:helicase activity"/>
    <property type="evidence" value="ECO:0007669"/>
    <property type="project" value="UniProtKB-KW"/>
</dbReference>
<dbReference type="Pfam" id="PF09110">
    <property type="entry name" value="HAND"/>
    <property type="match status" value="1"/>
</dbReference>
<evidence type="ECO:0000313" key="16">
    <source>
        <dbReference type="EMBL" id="VEU22047.1"/>
    </source>
</evidence>
<evidence type="ECO:0000259" key="13">
    <source>
        <dbReference type="PROSITE" id="PS51192"/>
    </source>
</evidence>
<evidence type="ECO:0000256" key="3">
    <source>
        <dbReference type="ARBA" id="ARBA00022737"/>
    </source>
</evidence>
<evidence type="ECO:0000256" key="10">
    <source>
        <dbReference type="ARBA" id="ARBA00023163"/>
    </source>
</evidence>
<evidence type="ECO:0000256" key="5">
    <source>
        <dbReference type="ARBA" id="ARBA00022801"/>
    </source>
</evidence>
<evidence type="ECO:0000256" key="7">
    <source>
        <dbReference type="ARBA" id="ARBA00022840"/>
    </source>
</evidence>
<dbReference type="STRING" id="13370.A0A448YMD4"/>
<keyword evidence="7" id="KW-0067">ATP-binding</keyword>
<keyword evidence="11" id="KW-0539">Nucleus</keyword>
<dbReference type="SUPFAM" id="SSF46689">
    <property type="entry name" value="Homeodomain-like"/>
    <property type="match status" value="2"/>
</dbReference>
<comment type="subcellular location">
    <subcellularLocation>
        <location evidence="1">Nucleus</location>
    </subcellularLocation>
</comment>
<feature type="domain" description="Helicase C-terminal" evidence="14">
    <location>
        <begin position="487"/>
        <end position="638"/>
    </location>
</feature>
<dbReference type="AlphaFoldDB" id="A0A448YMD4"/>
<keyword evidence="6" id="KW-0347">Helicase</keyword>
<feature type="compositionally biased region" description="Basic and acidic residues" evidence="12">
    <location>
        <begin position="122"/>
        <end position="131"/>
    </location>
</feature>
<proteinExistence type="inferred from homology"/>
<dbReference type="CDD" id="cd00167">
    <property type="entry name" value="SANT"/>
    <property type="match status" value="1"/>
</dbReference>
<dbReference type="PANTHER" id="PTHR45623">
    <property type="entry name" value="CHROMODOMAIN-HELICASE-DNA-BINDING PROTEIN 3-RELATED-RELATED"/>
    <property type="match status" value="1"/>
</dbReference>
<dbReference type="GO" id="GO:0042393">
    <property type="term" value="F:histone binding"/>
    <property type="evidence" value="ECO:0007669"/>
    <property type="project" value="TreeGrafter"/>
</dbReference>
<keyword evidence="8" id="KW-0156">Chromatin regulator</keyword>
<dbReference type="Pfam" id="PF00271">
    <property type="entry name" value="Helicase_C"/>
    <property type="match status" value="1"/>
</dbReference>
<dbReference type="PANTHER" id="PTHR45623:SF49">
    <property type="entry name" value="SWI_SNF-RELATED MATRIX-ASSOCIATED ACTIN-DEPENDENT REGULATOR OF CHROMATIN SUBFAMILY A MEMBER 5"/>
    <property type="match status" value="1"/>
</dbReference>
<dbReference type="EMBL" id="CAACVR010000016">
    <property type="protein sequence ID" value="VEU22047.1"/>
    <property type="molecule type" value="Genomic_DNA"/>
</dbReference>
<dbReference type="InterPro" id="IPR049730">
    <property type="entry name" value="SNF2/RAD54-like_C"/>
</dbReference>
<organism evidence="16 17">
    <name type="scientific">Brettanomyces naardenensis</name>
    <name type="common">Yeast</name>
    <dbReference type="NCBI Taxonomy" id="13370"/>
    <lineage>
        <taxon>Eukaryota</taxon>
        <taxon>Fungi</taxon>
        <taxon>Dikarya</taxon>
        <taxon>Ascomycota</taxon>
        <taxon>Saccharomycotina</taxon>
        <taxon>Pichiomycetes</taxon>
        <taxon>Pichiales</taxon>
        <taxon>Pichiaceae</taxon>
        <taxon>Brettanomyces</taxon>
    </lineage>
</organism>
<dbReference type="Pfam" id="PF00176">
    <property type="entry name" value="SNF2-rel_dom"/>
    <property type="match status" value="1"/>
</dbReference>
<dbReference type="InterPro" id="IPR044754">
    <property type="entry name" value="Isw1/2_DEXHc"/>
</dbReference>
<dbReference type="InterPro" id="IPR000330">
    <property type="entry name" value="SNF2_N"/>
</dbReference>
<dbReference type="FunFam" id="3.40.50.10810:FF:000002">
    <property type="entry name" value="ISWI chromatin-remodeling complex ATPase CHR11 isoform A"/>
    <property type="match status" value="1"/>
</dbReference>
<dbReference type="SUPFAM" id="SSF52540">
    <property type="entry name" value="P-loop containing nucleoside triphosphate hydrolases"/>
    <property type="match status" value="2"/>
</dbReference>
<dbReference type="GO" id="GO:0034728">
    <property type="term" value="P:nucleosome organization"/>
    <property type="evidence" value="ECO:0007669"/>
    <property type="project" value="TreeGrafter"/>
</dbReference>
<keyword evidence="3" id="KW-0677">Repeat</keyword>
<dbReference type="InterPro" id="IPR017884">
    <property type="entry name" value="SANT_dom"/>
</dbReference>
<dbReference type="InterPro" id="IPR001005">
    <property type="entry name" value="SANT/Myb"/>
</dbReference>